<dbReference type="NCBIfam" id="TIGR01528">
    <property type="entry name" value="NMN_trans_PnuC"/>
    <property type="match status" value="1"/>
</dbReference>
<dbReference type="Pfam" id="PF04973">
    <property type="entry name" value="NMN_transporter"/>
    <property type="match status" value="1"/>
</dbReference>
<dbReference type="GO" id="GO:0005886">
    <property type="term" value="C:plasma membrane"/>
    <property type="evidence" value="ECO:0007669"/>
    <property type="project" value="UniProtKB-SubCell"/>
</dbReference>
<dbReference type="InterPro" id="IPR006419">
    <property type="entry name" value="NMN_transpt_PnuC"/>
</dbReference>
<proteinExistence type="inferred from homology"/>
<evidence type="ECO:0000313" key="10">
    <source>
        <dbReference type="Proteomes" id="UP000539313"/>
    </source>
</evidence>
<name>A0A7W3MXV7_9ACTN</name>
<feature type="transmembrane region" description="Helical" evidence="8">
    <location>
        <begin position="108"/>
        <end position="128"/>
    </location>
</feature>
<comment type="similarity">
    <text evidence="2">Belongs to the nicotinamide ribonucleoside (NR) uptake permease (TC 4.B.1) family.</text>
</comment>
<dbReference type="PANTHER" id="PTHR36122:SF2">
    <property type="entry name" value="NICOTINAMIDE RIBOSIDE TRANSPORTER PNUC"/>
    <property type="match status" value="1"/>
</dbReference>
<evidence type="ECO:0000256" key="2">
    <source>
        <dbReference type="ARBA" id="ARBA00006669"/>
    </source>
</evidence>
<keyword evidence="10" id="KW-1185">Reference proteome</keyword>
<evidence type="ECO:0000256" key="7">
    <source>
        <dbReference type="ARBA" id="ARBA00023136"/>
    </source>
</evidence>
<reference evidence="9 10" key="1">
    <citation type="submission" date="2020-08" db="EMBL/GenBank/DDBJ databases">
        <title>Sequencing the genomes of 1000 actinobacteria strains.</title>
        <authorList>
            <person name="Klenk H.-P."/>
        </authorList>
    </citation>
    <scope>NUCLEOTIDE SEQUENCE [LARGE SCALE GENOMIC DNA]</scope>
    <source>
        <strain evidence="9 10">DSM 45823</strain>
    </source>
</reference>
<feature type="transmembrane region" description="Helical" evidence="8">
    <location>
        <begin position="48"/>
        <end position="65"/>
    </location>
</feature>
<keyword evidence="3" id="KW-0813">Transport</keyword>
<protein>
    <submittedName>
        <fullName evidence="9">Nicotinamide mononucleotide transporter</fullName>
    </submittedName>
</protein>
<evidence type="ECO:0000313" key="9">
    <source>
        <dbReference type="EMBL" id="MBA9003881.1"/>
    </source>
</evidence>
<dbReference type="Proteomes" id="UP000539313">
    <property type="component" value="Unassembled WGS sequence"/>
</dbReference>
<comment type="subcellular location">
    <subcellularLocation>
        <location evidence="1">Cell membrane</location>
        <topology evidence="1">Multi-pass membrane protein</topology>
    </subcellularLocation>
</comment>
<keyword evidence="5 8" id="KW-0812">Transmembrane</keyword>
<feature type="transmembrane region" description="Helical" evidence="8">
    <location>
        <begin position="71"/>
        <end position="88"/>
    </location>
</feature>
<evidence type="ECO:0000256" key="8">
    <source>
        <dbReference type="SAM" id="Phobius"/>
    </source>
</evidence>
<dbReference type="RefSeq" id="WP_182705523.1">
    <property type="nucleotide sequence ID" value="NZ_JACJII010000001.1"/>
</dbReference>
<gene>
    <name evidence="9" type="ORF">HNR21_002763</name>
</gene>
<evidence type="ECO:0000256" key="6">
    <source>
        <dbReference type="ARBA" id="ARBA00022989"/>
    </source>
</evidence>
<dbReference type="GO" id="GO:0034257">
    <property type="term" value="F:nicotinamide riboside transmembrane transporter activity"/>
    <property type="evidence" value="ECO:0007669"/>
    <property type="project" value="InterPro"/>
</dbReference>
<comment type="caution">
    <text evidence="9">The sequence shown here is derived from an EMBL/GenBank/DDBJ whole genome shotgun (WGS) entry which is preliminary data.</text>
</comment>
<keyword evidence="6 8" id="KW-1133">Transmembrane helix</keyword>
<feature type="transmembrane region" description="Helical" evidence="8">
    <location>
        <begin position="183"/>
        <end position="200"/>
    </location>
</feature>
<evidence type="ECO:0000256" key="5">
    <source>
        <dbReference type="ARBA" id="ARBA00022692"/>
    </source>
</evidence>
<dbReference type="AlphaFoldDB" id="A0A7W3MXV7"/>
<feature type="transmembrane region" description="Helical" evidence="8">
    <location>
        <begin position="20"/>
        <end position="41"/>
    </location>
</feature>
<dbReference type="EMBL" id="JACJII010000001">
    <property type="protein sequence ID" value="MBA9003881.1"/>
    <property type="molecule type" value="Genomic_DNA"/>
</dbReference>
<keyword evidence="4" id="KW-1003">Cell membrane</keyword>
<sequence>MSLHDLLRPLLEPAFHLGQVPTSRAELLGFVTGAVCVYLVVRQSIWNWPIGIANVALLGLVFLDGGLYADAALQIVYIVLQAYGWWAWLYGGRDRTRLVVTRTSRAEWAGLAAAGLAATALMTWILAAHTDSTVPFWDALTTAISLTATYGQCRKRLESWYLWITVDLIYIPLYAYKELYLTSVLYVVFLSLCVMGLVAWRGDWRAREAVARA</sequence>
<evidence type="ECO:0000256" key="4">
    <source>
        <dbReference type="ARBA" id="ARBA00022475"/>
    </source>
</evidence>
<dbReference type="PANTHER" id="PTHR36122">
    <property type="entry name" value="NICOTINAMIDE RIBOSIDE TRANSPORTER PNUC"/>
    <property type="match status" value="1"/>
</dbReference>
<evidence type="ECO:0000256" key="3">
    <source>
        <dbReference type="ARBA" id="ARBA00022448"/>
    </source>
</evidence>
<keyword evidence="7 8" id="KW-0472">Membrane</keyword>
<evidence type="ECO:0000256" key="1">
    <source>
        <dbReference type="ARBA" id="ARBA00004651"/>
    </source>
</evidence>
<organism evidence="9 10">
    <name type="scientific">Thermomonospora cellulosilytica</name>
    <dbReference type="NCBI Taxonomy" id="1411118"/>
    <lineage>
        <taxon>Bacteria</taxon>
        <taxon>Bacillati</taxon>
        <taxon>Actinomycetota</taxon>
        <taxon>Actinomycetes</taxon>
        <taxon>Streptosporangiales</taxon>
        <taxon>Thermomonosporaceae</taxon>
        <taxon>Thermomonospora</taxon>
    </lineage>
</organism>
<accession>A0A7W3MXV7</accession>